<gene>
    <name evidence="2" type="ORF">CLV94_1689</name>
</gene>
<organism evidence="2 3">
    <name type="scientific">Flavobacterium endophyticum</name>
    <dbReference type="NCBI Taxonomy" id="1540163"/>
    <lineage>
        <taxon>Bacteria</taxon>
        <taxon>Pseudomonadati</taxon>
        <taxon>Bacteroidota</taxon>
        <taxon>Flavobacteriia</taxon>
        <taxon>Flavobacteriales</taxon>
        <taxon>Flavobacteriaceae</taxon>
        <taxon>Flavobacterium</taxon>
    </lineage>
</organism>
<feature type="chain" id="PRO_5019854812" evidence="1">
    <location>
        <begin position="22"/>
        <end position="378"/>
    </location>
</feature>
<dbReference type="Proteomes" id="UP000277579">
    <property type="component" value="Unassembled WGS sequence"/>
</dbReference>
<dbReference type="RefSeq" id="WP_121375931.1">
    <property type="nucleotide sequence ID" value="NZ_RBLC01000001.1"/>
</dbReference>
<comment type="caution">
    <text evidence="2">The sequence shown here is derived from an EMBL/GenBank/DDBJ whole genome shotgun (WGS) entry which is preliminary data.</text>
</comment>
<keyword evidence="3" id="KW-1185">Reference proteome</keyword>
<evidence type="ECO:0000313" key="2">
    <source>
        <dbReference type="EMBL" id="RKS26624.1"/>
    </source>
</evidence>
<evidence type="ECO:0000313" key="3">
    <source>
        <dbReference type="Proteomes" id="UP000277579"/>
    </source>
</evidence>
<keyword evidence="1" id="KW-0732">Signal</keyword>
<reference evidence="2 3" key="1">
    <citation type="submission" date="2018-10" db="EMBL/GenBank/DDBJ databases">
        <title>Genomic Encyclopedia of Archaeal and Bacterial Type Strains, Phase II (KMG-II): from individual species to whole genera.</title>
        <authorList>
            <person name="Goeker M."/>
        </authorList>
    </citation>
    <scope>NUCLEOTIDE SEQUENCE [LARGE SCALE GENOMIC DNA]</scope>
    <source>
        <strain evidence="2 3">DSM 29537</strain>
    </source>
</reference>
<proteinExistence type="predicted"/>
<accession>A0A495MKZ8</accession>
<name>A0A495MKZ8_9FLAO</name>
<sequence>MIRLVLLVTFVFLTTIPSAHANGSDPEFNAIFQEMQKEFKKISAYYAPKIKEKESRIQDMTAKLYEAKEAEAKINFLIQKDILKEEILLLKKEEMQDLSKIRYLKGLQIIRLLYEKVLSLDHHFASVRTFSEINKLSNPNQYPEYEKLKELVKNKKDKKAGFDLTSILGTNTIVSVVQTFSNLMVSSLSKEEKDKEIANIECILDFTLRMQNDLNTIYFETAFLQKSNDKMRADIETLFKDYTKPIGYANTLESCRTSDDWDAVRQKTNDYLANLKTQQGPQLYTSQVNIIFPIDRLLQFIAQYNNFIDQGGKFYEKFKIILNSYENEKQCETKLPLEYKKLKDDIDVAINKFNMAYRPVEVNGSKMKEILYGINEFE</sequence>
<feature type="signal peptide" evidence="1">
    <location>
        <begin position="1"/>
        <end position="21"/>
    </location>
</feature>
<dbReference type="OrthoDB" id="1319346at2"/>
<evidence type="ECO:0000256" key="1">
    <source>
        <dbReference type="SAM" id="SignalP"/>
    </source>
</evidence>
<dbReference type="AlphaFoldDB" id="A0A495MKZ8"/>
<protein>
    <submittedName>
        <fullName evidence="2">Uncharacterized protein</fullName>
    </submittedName>
</protein>
<dbReference type="EMBL" id="RBLC01000001">
    <property type="protein sequence ID" value="RKS26624.1"/>
    <property type="molecule type" value="Genomic_DNA"/>
</dbReference>